<evidence type="ECO:0000256" key="1">
    <source>
        <dbReference type="SAM" id="MobiDB-lite"/>
    </source>
</evidence>
<gene>
    <name evidence="3" type="ORF">HBR001_LOCUS3916</name>
</gene>
<feature type="compositionally biased region" description="Polar residues" evidence="1">
    <location>
        <begin position="216"/>
        <end position="227"/>
    </location>
</feature>
<dbReference type="Gene3D" id="3.30.1520.10">
    <property type="entry name" value="Phox-like domain"/>
    <property type="match status" value="1"/>
</dbReference>
<dbReference type="PROSITE" id="PS50195">
    <property type="entry name" value="PX"/>
    <property type="match status" value="1"/>
</dbReference>
<feature type="domain" description="PX" evidence="2">
    <location>
        <begin position="1"/>
        <end position="168"/>
    </location>
</feature>
<dbReference type="SUPFAM" id="SSF64268">
    <property type="entry name" value="PX domain"/>
    <property type="match status" value="1"/>
</dbReference>
<feature type="region of interest" description="Disordered" evidence="1">
    <location>
        <begin position="199"/>
        <end position="227"/>
    </location>
</feature>
<keyword evidence="4" id="KW-1185">Reference proteome</keyword>
<proteinExistence type="predicted"/>
<evidence type="ECO:0000313" key="4">
    <source>
        <dbReference type="Proteomes" id="UP001162031"/>
    </source>
</evidence>
<dbReference type="InterPro" id="IPR036871">
    <property type="entry name" value="PX_dom_sf"/>
</dbReference>
<comment type="caution">
    <text evidence="3">The sequence shown here is derived from an EMBL/GenBank/DDBJ whole genome shotgun (WGS) entry which is preliminary data.</text>
</comment>
<dbReference type="AlphaFoldDB" id="A0AAV0TXA9"/>
<protein>
    <recommendedName>
        <fullName evidence="2">PX domain-containing protein</fullName>
    </recommendedName>
</protein>
<dbReference type="CDD" id="cd06093">
    <property type="entry name" value="PX_domain"/>
    <property type="match status" value="1"/>
</dbReference>
<dbReference type="InterPro" id="IPR001683">
    <property type="entry name" value="PX_dom"/>
</dbReference>
<name>A0AAV0TXA9_HYABA</name>
<dbReference type="Proteomes" id="UP001162031">
    <property type="component" value="Unassembled WGS sequence"/>
</dbReference>
<reference evidence="3" key="1">
    <citation type="submission" date="2022-12" db="EMBL/GenBank/DDBJ databases">
        <authorList>
            <person name="Webb A."/>
        </authorList>
    </citation>
    <scope>NUCLEOTIDE SEQUENCE</scope>
    <source>
        <strain evidence="3">Hp1</strain>
    </source>
</reference>
<evidence type="ECO:0000313" key="3">
    <source>
        <dbReference type="EMBL" id="CAI5726719.1"/>
    </source>
</evidence>
<accession>A0AAV0TXA9</accession>
<sequence>MNLLSASITSALALKPSTVYILRVKNSKTRQRWHVRRRFTDFCELRGKLLALIDDQMMMYLTCLEVDDTESSFCTTSSDISSSTSSSVSTRVSCRGKSRHHFSPPPPDRFCYVFKQFPPRKLFTSRSERVIKARSIALNLFLQQALEVVEVVRQRRLIAIGFSMMTHIESFLECKAHRPATSVATPSTFDCKSETVARQEAMSPSTARRRSAARSHSPQIYTSSRWR</sequence>
<evidence type="ECO:0000259" key="2">
    <source>
        <dbReference type="PROSITE" id="PS50195"/>
    </source>
</evidence>
<dbReference type="EMBL" id="CANTFL010000668">
    <property type="protein sequence ID" value="CAI5726719.1"/>
    <property type="molecule type" value="Genomic_DNA"/>
</dbReference>
<dbReference type="GO" id="GO:0035091">
    <property type="term" value="F:phosphatidylinositol binding"/>
    <property type="evidence" value="ECO:0007669"/>
    <property type="project" value="InterPro"/>
</dbReference>
<organism evidence="3 4">
    <name type="scientific">Hyaloperonospora brassicae</name>
    <name type="common">Brassica downy mildew</name>
    <name type="synonym">Peronospora brassicae</name>
    <dbReference type="NCBI Taxonomy" id="162125"/>
    <lineage>
        <taxon>Eukaryota</taxon>
        <taxon>Sar</taxon>
        <taxon>Stramenopiles</taxon>
        <taxon>Oomycota</taxon>
        <taxon>Peronosporomycetes</taxon>
        <taxon>Peronosporales</taxon>
        <taxon>Peronosporaceae</taxon>
        <taxon>Hyaloperonospora</taxon>
    </lineage>
</organism>